<keyword evidence="5" id="KW-1185">Reference proteome</keyword>
<evidence type="ECO:0000313" key="5">
    <source>
        <dbReference type="Proteomes" id="UP000241645"/>
    </source>
</evidence>
<dbReference type="EMBL" id="PXZO01000093">
    <property type="protein sequence ID" value="PSK01109.1"/>
    <property type="molecule type" value="Genomic_DNA"/>
</dbReference>
<dbReference type="Gene3D" id="3.40.47.10">
    <property type="match status" value="1"/>
</dbReference>
<dbReference type="Pfam" id="PF02801">
    <property type="entry name" value="Ketoacyl-synt_C"/>
    <property type="match status" value="1"/>
</dbReference>
<reference evidence="4 5" key="1">
    <citation type="submission" date="2018-03" db="EMBL/GenBank/DDBJ databases">
        <title>Brevisbacillus phylogenomics.</title>
        <authorList>
            <person name="Dunlap C."/>
        </authorList>
    </citation>
    <scope>NUCLEOTIDE SEQUENCE [LARGE SCALE GENOMIC DNA]</scope>
    <source>
        <strain evidence="4 5">NRRL B-41110</strain>
    </source>
</reference>
<dbReference type="SMART" id="SM00825">
    <property type="entry name" value="PKS_KS"/>
    <property type="match status" value="1"/>
</dbReference>
<proteinExistence type="predicted"/>
<dbReference type="Proteomes" id="UP000241645">
    <property type="component" value="Unassembled WGS sequence"/>
</dbReference>
<accession>A0ABX5FGM9</accession>
<keyword evidence="2" id="KW-0597">Phosphoprotein</keyword>
<sequence>GVIKGSAINHGGKTNGYTVPNPNAQASVIGRALKEAGIDPRTISYLEAHGTGTSLGDPIEIAGLTKAFQAYTTDKQFCSIGSAKSNIGHCESAAGIAGITKILLQLKHGQLAPSLHAEVLNPNIDFSTTPFVVQQELAEWKRPVIDGQEVPRRSGVSSFGAGGSNAHI</sequence>
<comment type="caution">
    <text evidence="4">The sequence shown here is derived from an EMBL/GenBank/DDBJ whole genome shotgun (WGS) entry which is preliminary data.</text>
</comment>
<dbReference type="InterPro" id="IPR050091">
    <property type="entry name" value="PKS_NRPS_Biosynth_Enz"/>
</dbReference>
<evidence type="ECO:0000256" key="1">
    <source>
        <dbReference type="ARBA" id="ARBA00022450"/>
    </source>
</evidence>
<dbReference type="PROSITE" id="PS52004">
    <property type="entry name" value="KS3_2"/>
    <property type="match status" value="1"/>
</dbReference>
<dbReference type="CDD" id="cd00833">
    <property type="entry name" value="PKS"/>
    <property type="match status" value="1"/>
</dbReference>
<gene>
    <name evidence="4" type="ORF">C7R92_31785</name>
</gene>
<feature type="domain" description="Ketosynthase family 3 (KS3)" evidence="3">
    <location>
        <begin position="1"/>
        <end position="168"/>
    </location>
</feature>
<dbReference type="InterPro" id="IPR016039">
    <property type="entry name" value="Thiolase-like"/>
</dbReference>
<feature type="non-terminal residue" evidence="4">
    <location>
        <position position="1"/>
    </location>
</feature>
<dbReference type="PANTHER" id="PTHR43775">
    <property type="entry name" value="FATTY ACID SYNTHASE"/>
    <property type="match status" value="1"/>
</dbReference>
<organism evidence="4 5">
    <name type="scientific">Brevibacillus porteri</name>
    <dbReference type="NCBI Taxonomy" id="2126350"/>
    <lineage>
        <taxon>Bacteria</taxon>
        <taxon>Bacillati</taxon>
        <taxon>Bacillota</taxon>
        <taxon>Bacilli</taxon>
        <taxon>Bacillales</taxon>
        <taxon>Paenibacillaceae</taxon>
        <taxon>Brevibacillus</taxon>
    </lineage>
</organism>
<dbReference type="SUPFAM" id="SSF53901">
    <property type="entry name" value="Thiolase-like"/>
    <property type="match status" value="1"/>
</dbReference>
<dbReference type="PANTHER" id="PTHR43775:SF37">
    <property type="entry name" value="SI:DKEY-61P9.11"/>
    <property type="match status" value="1"/>
</dbReference>
<protein>
    <recommendedName>
        <fullName evidence="3">Ketosynthase family 3 (KS3) domain-containing protein</fullName>
    </recommendedName>
</protein>
<evidence type="ECO:0000256" key="2">
    <source>
        <dbReference type="ARBA" id="ARBA00022553"/>
    </source>
</evidence>
<dbReference type="InterPro" id="IPR014031">
    <property type="entry name" value="Ketoacyl_synth_C"/>
</dbReference>
<dbReference type="InterPro" id="IPR020841">
    <property type="entry name" value="PKS_Beta-ketoAc_synthase_dom"/>
</dbReference>
<feature type="non-terminal residue" evidence="4">
    <location>
        <position position="168"/>
    </location>
</feature>
<name>A0ABX5FGM9_9BACL</name>
<evidence type="ECO:0000259" key="3">
    <source>
        <dbReference type="PROSITE" id="PS52004"/>
    </source>
</evidence>
<evidence type="ECO:0000313" key="4">
    <source>
        <dbReference type="EMBL" id="PSK01109.1"/>
    </source>
</evidence>
<keyword evidence="1" id="KW-0596">Phosphopantetheine</keyword>